<proteinExistence type="predicted"/>
<sequence length="148" mass="15431">MQYFSTLMALALGASTLLTAHASVGVHCGTTGDAVLSDCKDMLNDKAFWDGEFNTGATCTYTNPFSTVPLPTTAYNVACKGECCVYVAATGADTVLKETTRQEALGLLGCGDEGANKINGMQKFDDGHGVCIGDRGACGDCFDDIDFA</sequence>
<dbReference type="AlphaFoldDB" id="A0A316YHS0"/>
<name>A0A316YHS0_9BASI</name>
<dbReference type="Proteomes" id="UP000245768">
    <property type="component" value="Unassembled WGS sequence"/>
</dbReference>
<keyword evidence="1" id="KW-0732">Signal</keyword>
<keyword evidence="3" id="KW-1185">Reference proteome</keyword>
<gene>
    <name evidence="2" type="ORF">FA10DRAFT_303678</name>
</gene>
<evidence type="ECO:0000313" key="2">
    <source>
        <dbReference type="EMBL" id="PWN88749.1"/>
    </source>
</evidence>
<accession>A0A316YHS0</accession>
<dbReference type="GeneID" id="37047184"/>
<dbReference type="OrthoDB" id="2828670at2759"/>
<dbReference type="RefSeq" id="XP_025375947.1">
    <property type="nucleotide sequence ID" value="XM_025525268.1"/>
</dbReference>
<evidence type="ECO:0000256" key="1">
    <source>
        <dbReference type="SAM" id="SignalP"/>
    </source>
</evidence>
<dbReference type="InParanoid" id="A0A316YHS0"/>
<dbReference type="EMBL" id="KZ819638">
    <property type="protein sequence ID" value="PWN88749.1"/>
    <property type="molecule type" value="Genomic_DNA"/>
</dbReference>
<organism evidence="2 3">
    <name type="scientific">Acaromyces ingoldii</name>
    <dbReference type="NCBI Taxonomy" id="215250"/>
    <lineage>
        <taxon>Eukaryota</taxon>
        <taxon>Fungi</taxon>
        <taxon>Dikarya</taxon>
        <taxon>Basidiomycota</taxon>
        <taxon>Ustilaginomycotina</taxon>
        <taxon>Exobasidiomycetes</taxon>
        <taxon>Exobasidiales</taxon>
        <taxon>Cryptobasidiaceae</taxon>
        <taxon>Acaromyces</taxon>
    </lineage>
</organism>
<reference evidence="2 3" key="1">
    <citation type="journal article" date="2018" name="Mol. Biol. Evol.">
        <title>Broad Genomic Sampling Reveals a Smut Pathogenic Ancestry of the Fungal Clade Ustilaginomycotina.</title>
        <authorList>
            <person name="Kijpornyongpan T."/>
            <person name="Mondo S.J."/>
            <person name="Barry K."/>
            <person name="Sandor L."/>
            <person name="Lee J."/>
            <person name="Lipzen A."/>
            <person name="Pangilinan J."/>
            <person name="LaButti K."/>
            <person name="Hainaut M."/>
            <person name="Henrissat B."/>
            <person name="Grigoriev I.V."/>
            <person name="Spatafora J.W."/>
            <person name="Aime M.C."/>
        </authorList>
    </citation>
    <scope>NUCLEOTIDE SEQUENCE [LARGE SCALE GENOMIC DNA]</scope>
    <source>
        <strain evidence="2 3">MCA 4198</strain>
    </source>
</reference>
<protein>
    <submittedName>
        <fullName evidence="2">Uncharacterized protein</fullName>
    </submittedName>
</protein>
<feature type="signal peptide" evidence="1">
    <location>
        <begin position="1"/>
        <end position="22"/>
    </location>
</feature>
<evidence type="ECO:0000313" key="3">
    <source>
        <dbReference type="Proteomes" id="UP000245768"/>
    </source>
</evidence>
<feature type="chain" id="PRO_5016399336" evidence="1">
    <location>
        <begin position="23"/>
        <end position="148"/>
    </location>
</feature>